<dbReference type="Pfam" id="PF14520">
    <property type="entry name" value="HHH_5"/>
    <property type="match status" value="1"/>
</dbReference>
<feature type="domain" description="GIY-YIG" evidence="9">
    <location>
        <begin position="15"/>
        <end position="93"/>
    </location>
</feature>
<dbReference type="OrthoDB" id="9804933at2"/>
<dbReference type="FunFam" id="3.30.420.340:FF:000001">
    <property type="entry name" value="UvrABC system protein C"/>
    <property type="match status" value="1"/>
</dbReference>
<dbReference type="Pfam" id="PF08459">
    <property type="entry name" value="UvrC_RNaseH_dom"/>
    <property type="match status" value="1"/>
</dbReference>
<dbReference type="InterPro" id="IPR001162">
    <property type="entry name" value="UvrC_RNase_H_dom"/>
</dbReference>
<dbReference type="InterPro" id="IPR001943">
    <property type="entry name" value="UVR_dom"/>
</dbReference>
<evidence type="ECO:0000256" key="5">
    <source>
        <dbReference type="ARBA" id="ARBA00023204"/>
    </source>
</evidence>
<dbReference type="Pfam" id="PF02151">
    <property type="entry name" value="UVR"/>
    <property type="match status" value="1"/>
</dbReference>
<dbReference type="HAMAP" id="MF_00203">
    <property type="entry name" value="UvrC"/>
    <property type="match status" value="1"/>
</dbReference>
<keyword evidence="6 7" id="KW-0742">SOS response</keyword>
<sequence>MTTAGMKSQLQSLPERPGVYMFEDRSGEVIYVGKAKSLKSRLRSYFNSSGRRYKSRLIQQEADDFDYLITENEVEAYILEANLIKKYGPKYNIQLKDDKTYPYIKVTVQEDYPRILKSRMVREDGARYYGPYADVGAVYRVMNTVKDLFKLRRCSGELDAAAERNGPCLNYHIDKCRAPCQGKIGRSRYRAQIENICRFLAGYQDDLLGQVEDRMQKAAADRNFERAADFRDGLQALKKLTRQQKVASGSSHNLDVIGLVREEEADMACAQLLFIRNGSLVGQDYVMLRGVVGEDPGEIAASFLPRFYAGSSDIPPQILLSSLPEKVEMLEKSLKKRREGGRVELKMPRRGEKSRLVEMAEENARQNLKKNAIKRRYQEEKSARELQQLQEELKLERKPFHIEGFDVSNLKTSDSVASLVVFKGGNPSKEMYRRFRIKSVSGQDDYAMMQEVIERRYSRLLEEERKLPDLILIDGGRGQLNAAVEVLEKLGLQNLNIVSLAKQDEEIYISAEESPLKLPGNSPGLQLLQRVRNEAHRFAVNYHRKLRSRRLTESMLDQIRGIGPARRKKLLQHFGSLGQIRNATPEDLQEVEGISDELAARVYEYLQEHTRQV</sequence>
<feature type="domain" description="UVR" evidence="8">
    <location>
        <begin position="205"/>
        <end position="240"/>
    </location>
</feature>
<dbReference type="SUPFAM" id="SSF47781">
    <property type="entry name" value="RuvA domain 2-like"/>
    <property type="match status" value="1"/>
</dbReference>
<dbReference type="InterPro" id="IPR004791">
    <property type="entry name" value="UvrC"/>
</dbReference>
<evidence type="ECO:0000256" key="4">
    <source>
        <dbReference type="ARBA" id="ARBA00022881"/>
    </source>
</evidence>
<dbReference type="GO" id="GO:0005737">
    <property type="term" value="C:cytoplasm"/>
    <property type="evidence" value="ECO:0007669"/>
    <property type="project" value="UniProtKB-SubCell"/>
</dbReference>
<proteinExistence type="inferred from homology"/>
<gene>
    <name evidence="7" type="primary">uvrC</name>
    <name evidence="11" type="ORF">SAMN04488692_12331</name>
</gene>
<dbReference type="PANTHER" id="PTHR30562">
    <property type="entry name" value="UVRC/OXIDOREDUCTASE"/>
    <property type="match status" value="1"/>
</dbReference>
<dbReference type="InterPro" id="IPR035901">
    <property type="entry name" value="GIY-YIG_endonuc_sf"/>
</dbReference>
<evidence type="ECO:0000256" key="7">
    <source>
        <dbReference type="HAMAP-Rule" id="MF_00203"/>
    </source>
</evidence>
<dbReference type="Proteomes" id="UP000199476">
    <property type="component" value="Unassembled WGS sequence"/>
</dbReference>
<comment type="subunit">
    <text evidence="7">Interacts with UvrB in an incision complex.</text>
</comment>
<dbReference type="InterPro" id="IPR047296">
    <property type="entry name" value="GIY-YIG_UvrC_Cho"/>
</dbReference>
<organism evidence="11 12">
    <name type="scientific">Halarsenatibacter silvermanii</name>
    <dbReference type="NCBI Taxonomy" id="321763"/>
    <lineage>
        <taxon>Bacteria</taxon>
        <taxon>Bacillati</taxon>
        <taxon>Bacillota</taxon>
        <taxon>Clostridia</taxon>
        <taxon>Halanaerobiales</taxon>
        <taxon>Halarsenatibacteraceae</taxon>
        <taxon>Halarsenatibacter</taxon>
    </lineage>
</organism>
<evidence type="ECO:0000256" key="2">
    <source>
        <dbReference type="ARBA" id="ARBA00022763"/>
    </source>
</evidence>
<dbReference type="CDD" id="cd10434">
    <property type="entry name" value="GIY-YIG_UvrC_Cho"/>
    <property type="match status" value="1"/>
</dbReference>
<dbReference type="GO" id="GO:0009432">
    <property type="term" value="P:SOS response"/>
    <property type="evidence" value="ECO:0007669"/>
    <property type="project" value="UniProtKB-UniRule"/>
</dbReference>
<dbReference type="PROSITE" id="PS50164">
    <property type="entry name" value="GIY_YIG"/>
    <property type="match status" value="1"/>
</dbReference>
<dbReference type="InterPro" id="IPR000305">
    <property type="entry name" value="GIY-YIG_endonuc"/>
</dbReference>
<protein>
    <recommendedName>
        <fullName evidence="7">UvrABC system protein C</fullName>
        <shortName evidence="7">Protein UvrC</shortName>
    </recommendedName>
    <alternativeName>
        <fullName evidence="7">Excinuclease ABC subunit C</fullName>
    </alternativeName>
</protein>
<evidence type="ECO:0000259" key="9">
    <source>
        <dbReference type="PROSITE" id="PS50164"/>
    </source>
</evidence>
<evidence type="ECO:0000256" key="1">
    <source>
        <dbReference type="ARBA" id="ARBA00022490"/>
    </source>
</evidence>
<dbReference type="Pfam" id="PF01541">
    <property type="entry name" value="GIY-YIG"/>
    <property type="match status" value="1"/>
</dbReference>
<dbReference type="STRING" id="321763.SAMN04488692_12331"/>
<evidence type="ECO:0000259" key="10">
    <source>
        <dbReference type="PROSITE" id="PS50165"/>
    </source>
</evidence>
<dbReference type="GO" id="GO:0009380">
    <property type="term" value="C:excinuclease repair complex"/>
    <property type="evidence" value="ECO:0007669"/>
    <property type="project" value="InterPro"/>
</dbReference>
<comment type="similarity">
    <text evidence="7">Belongs to the UvrC family.</text>
</comment>
<dbReference type="GO" id="GO:0009381">
    <property type="term" value="F:excinuclease ABC activity"/>
    <property type="evidence" value="ECO:0007669"/>
    <property type="project" value="UniProtKB-UniRule"/>
</dbReference>
<keyword evidence="4 7" id="KW-0267">Excision nuclease</keyword>
<dbReference type="InterPro" id="IPR050066">
    <property type="entry name" value="UvrABC_protein_C"/>
</dbReference>
<dbReference type="NCBIfam" id="NF001824">
    <property type="entry name" value="PRK00558.1-5"/>
    <property type="match status" value="1"/>
</dbReference>
<name>A0A1G9RQQ0_9FIRM</name>
<dbReference type="InterPro" id="IPR010994">
    <property type="entry name" value="RuvA_2-like"/>
</dbReference>
<dbReference type="RefSeq" id="WP_089761548.1">
    <property type="nucleotide sequence ID" value="NZ_FNGO01000023.1"/>
</dbReference>
<evidence type="ECO:0000256" key="6">
    <source>
        <dbReference type="ARBA" id="ARBA00023236"/>
    </source>
</evidence>
<dbReference type="SMART" id="SM00278">
    <property type="entry name" value="HhH1"/>
    <property type="match status" value="2"/>
</dbReference>
<dbReference type="FunFam" id="3.40.1440.10:FF:000001">
    <property type="entry name" value="UvrABC system protein C"/>
    <property type="match status" value="1"/>
</dbReference>
<keyword evidence="2 7" id="KW-0227">DNA damage</keyword>
<dbReference type="SUPFAM" id="SSF82771">
    <property type="entry name" value="GIY-YIG endonuclease"/>
    <property type="match status" value="1"/>
</dbReference>
<evidence type="ECO:0000313" key="12">
    <source>
        <dbReference type="Proteomes" id="UP000199476"/>
    </source>
</evidence>
<dbReference type="EMBL" id="FNGO01000023">
    <property type="protein sequence ID" value="SDM25658.1"/>
    <property type="molecule type" value="Genomic_DNA"/>
</dbReference>
<dbReference type="GO" id="GO:0006289">
    <property type="term" value="P:nucleotide-excision repair"/>
    <property type="evidence" value="ECO:0007669"/>
    <property type="project" value="UniProtKB-UniRule"/>
</dbReference>
<keyword evidence="5 7" id="KW-0234">DNA repair</keyword>
<dbReference type="SUPFAM" id="SSF46600">
    <property type="entry name" value="C-terminal UvrC-binding domain of UvrB"/>
    <property type="match status" value="1"/>
</dbReference>
<dbReference type="AlphaFoldDB" id="A0A1G9RQQ0"/>
<evidence type="ECO:0000313" key="11">
    <source>
        <dbReference type="EMBL" id="SDM25658.1"/>
    </source>
</evidence>
<keyword evidence="3 7" id="KW-0228">DNA excision</keyword>
<dbReference type="InterPro" id="IPR036876">
    <property type="entry name" value="UVR_dom_sf"/>
</dbReference>
<dbReference type="GO" id="GO:0003677">
    <property type="term" value="F:DNA binding"/>
    <property type="evidence" value="ECO:0007669"/>
    <property type="project" value="UniProtKB-UniRule"/>
</dbReference>
<dbReference type="PROSITE" id="PS50151">
    <property type="entry name" value="UVR"/>
    <property type="match status" value="1"/>
</dbReference>
<dbReference type="PANTHER" id="PTHR30562:SF1">
    <property type="entry name" value="UVRABC SYSTEM PROTEIN C"/>
    <property type="match status" value="1"/>
</dbReference>
<dbReference type="Pfam" id="PF22920">
    <property type="entry name" value="UvrC_RNaseH"/>
    <property type="match status" value="1"/>
</dbReference>
<dbReference type="PROSITE" id="PS50165">
    <property type="entry name" value="UVRC"/>
    <property type="match status" value="1"/>
</dbReference>
<dbReference type="Gene3D" id="3.30.420.340">
    <property type="entry name" value="UvrC, RNAse H endonuclease domain"/>
    <property type="match status" value="1"/>
</dbReference>
<dbReference type="Gene3D" id="1.10.150.20">
    <property type="entry name" value="5' to 3' exonuclease, C-terminal subdomain"/>
    <property type="match status" value="1"/>
</dbReference>
<keyword evidence="12" id="KW-1185">Reference proteome</keyword>
<evidence type="ECO:0000256" key="3">
    <source>
        <dbReference type="ARBA" id="ARBA00022769"/>
    </source>
</evidence>
<comment type="subcellular location">
    <subcellularLocation>
        <location evidence="7">Cytoplasm</location>
    </subcellularLocation>
</comment>
<dbReference type="InterPro" id="IPR003583">
    <property type="entry name" value="Hlx-hairpin-Hlx_DNA-bd_motif"/>
</dbReference>
<keyword evidence="1 7" id="KW-0963">Cytoplasm</keyword>
<dbReference type="NCBIfam" id="TIGR00194">
    <property type="entry name" value="uvrC"/>
    <property type="match status" value="1"/>
</dbReference>
<feature type="domain" description="UvrC family homology region profile" evidence="10">
    <location>
        <begin position="264"/>
        <end position="487"/>
    </location>
</feature>
<evidence type="ECO:0000259" key="8">
    <source>
        <dbReference type="PROSITE" id="PS50151"/>
    </source>
</evidence>
<dbReference type="Gene3D" id="3.40.1440.10">
    <property type="entry name" value="GIY-YIG endonuclease"/>
    <property type="match status" value="1"/>
</dbReference>
<reference evidence="11 12" key="1">
    <citation type="submission" date="2016-10" db="EMBL/GenBank/DDBJ databases">
        <authorList>
            <person name="de Groot N.N."/>
        </authorList>
    </citation>
    <scope>NUCLEOTIDE SEQUENCE [LARGE SCALE GENOMIC DNA]</scope>
    <source>
        <strain evidence="11 12">SLAS-1</strain>
    </source>
</reference>
<dbReference type="InterPro" id="IPR038476">
    <property type="entry name" value="UvrC_RNase_H_dom_sf"/>
</dbReference>
<accession>A0A1G9RQQ0</accession>
<dbReference type="Gene3D" id="4.10.860.10">
    <property type="entry name" value="UVR domain"/>
    <property type="match status" value="1"/>
</dbReference>
<comment type="function">
    <text evidence="7">The UvrABC repair system catalyzes the recognition and processing of DNA lesions. UvrC both incises the 5' and 3' sides of the lesion. The N-terminal half is responsible for the 3' incision and the C-terminal half is responsible for the 5' incision.</text>
</comment>
<dbReference type="SMART" id="SM00465">
    <property type="entry name" value="GIYc"/>
    <property type="match status" value="1"/>
</dbReference>